<dbReference type="PROSITE" id="PS50206">
    <property type="entry name" value="RHODANESE_3"/>
    <property type="match status" value="1"/>
</dbReference>
<dbReference type="CDD" id="cd01522">
    <property type="entry name" value="RHOD_1"/>
    <property type="match status" value="1"/>
</dbReference>
<dbReference type="RefSeq" id="WP_186948696.1">
    <property type="nucleotide sequence ID" value="NZ_JACOGF010000009.1"/>
</dbReference>
<evidence type="ECO:0000313" key="2">
    <source>
        <dbReference type="EMBL" id="MBC3919447.1"/>
    </source>
</evidence>
<organism evidence="2 3">
    <name type="scientific">Undibacterium hunanense</name>
    <dbReference type="NCBI Taxonomy" id="2762292"/>
    <lineage>
        <taxon>Bacteria</taxon>
        <taxon>Pseudomonadati</taxon>
        <taxon>Pseudomonadota</taxon>
        <taxon>Betaproteobacteria</taxon>
        <taxon>Burkholderiales</taxon>
        <taxon>Oxalobacteraceae</taxon>
        <taxon>Undibacterium</taxon>
    </lineage>
</organism>
<comment type="caution">
    <text evidence="2">The sequence shown here is derived from an EMBL/GenBank/DDBJ whole genome shotgun (WGS) entry which is preliminary data.</text>
</comment>
<dbReference type="Proteomes" id="UP000650424">
    <property type="component" value="Unassembled WGS sequence"/>
</dbReference>
<proteinExistence type="predicted"/>
<sequence length="154" mass="16921">MSTTDHLQTARQRGQEQALDYAGAVTPQEAFELLQNDSGVLLVDVRTNAERDWVGRVNINPTQHQAVQWSLYPGGVPNPDFLAQLQAAAPDKTTALLFLCRSGVRSRHAAKLATENGYTNCFDIRQGFEGDKDTDGHRKTLGGWCQLGLPWLGA</sequence>
<dbReference type="InterPro" id="IPR001763">
    <property type="entry name" value="Rhodanese-like_dom"/>
</dbReference>
<reference evidence="2 3" key="1">
    <citation type="submission" date="2020-08" db="EMBL/GenBank/DDBJ databases">
        <title>Novel species isolated from subtropical streams in China.</title>
        <authorList>
            <person name="Lu H."/>
        </authorList>
    </citation>
    <scope>NUCLEOTIDE SEQUENCE [LARGE SCALE GENOMIC DNA]</scope>
    <source>
        <strain evidence="2 3">CY18W</strain>
    </source>
</reference>
<accession>A0ABR6ZUC1</accession>
<dbReference type="Gene3D" id="3.40.250.10">
    <property type="entry name" value="Rhodanese-like domain"/>
    <property type="match status" value="1"/>
</dbReference>
<feature type="domain" description="Rhodanese" evidence="1">
    <location>
        <begin position="36"/>
        <end position="140"/>
    </location>
</feature>
<dbReference type="SUPFAM" id="SSF52821">
    <property type="entry name" value="Rhodanese/Cell cycle control phosphatase"/>
    <property type="match status" value="1"/>
</dbReference>
<keyword evidence="3" id="KW-1185">Reference proteome</keyword>
<protein>
    <submittedName>
        <fullName evidence="2">Rhodanese-like domain-containing protein</fullName>
    </submittedName>
</protein>
<dbReference type="SMART" id="SM00450">
    <property type="entry name" value="RHOD"/>
    <property type="match status" value="1"/>
</dbReference>
<dbReference type="PANTHER" id="PTHR47377:SF1">
    <property type="entry name" value="RHODANESE-LIKE DOMAIN-CONTAINING PROTEIN 4, CHLOROPLASTIC"/>
    <property type="match status" value="1"/>
</dbReference>
<dbReference type="Pfam" id="PF00581">
    <property type="entry name" value="Rhodanese"/>
    <property type="match status" value="1"/>
</dbReference>
<evidence type="ECO:0000259" key="1">
    <source>
        <dbReference type="PROSITE" id="PS50206"/>
    </source>
</evidence>
<name>A0ABR6ZUC1_9BURK</name>
<dbReference type="PANTHER" id="PTHR47377">
    <property type="entry name" value="RHODANESE-LIKE DOMAIN-CONTAINING PROTEIN 4, CHLOROPLASTIC"/>
    <property type="match status" value="1"/>
</dbReference>
<gene>
    <name evidence="2" type="ORF">H8L32_18295</name>
</gene>
<dbReference type="InterPro" id="IPR044240">
    <property type="entry name" value="STR4-like"/>
</dbReference>
<evidence type="ECO:0000313" key="3">
    <source>
        <dbReference type="Proteomes" id="UP000650424"/>
    </source>
</evidence>
<dbReference type="InterPro" id="IPR036873">
    <property type="entry name" value="Rhodanese-like_dom_sf"/>
</dbReference>
<dbReference type="EMBL" id="JACOGF010000009">
    <property type="protein sequence ID" value="MBC3919447.1"/>
    <property type="molecule type" value="Genomic_DNA"/>
</dbReference>